<keyword evidence="2" id="KW-1185">Reference proteome</keyword>
<gene>
    <name evidence="1" type="ORF">HNQ39_000161</name>
</gene>
<accession>A0A7W9SLK3</accession>
<dbReference type="RefSeq" id="WP_184191956.1">
    <property type="nucleotide sequence ID" value="NZ_JACHGW010000001.1"/>
</dbReference>
<proteinExistence type="predicted"/>
<organism evidence="1 2">
    <name type="scientific">Armatimonas rosea</name>
    <dbReference type="NCBI Taxonomy" id="685828"/>
    <lineage>
        <taxon>Bacteria</taxon>
        <taxon>Bacillati</taxon>
        <taxon>Armatimonadota</taxon>
        <taxon>Armatimonadia</taxon>
        <taxon>Armatimonadales</taxon>
        <taxon>Armatimonadaceae</taxon>
        <taxon>Armatimonas</taxon>
    </lineage>
</organism>
<comment type="caution">
    <text evidence="1">The sequence shown here is derived from an EMBL/GenBank/DDBJ whole genome shotgun (WGS) entry which is preliminary data.</text>
</comment>
<reference evidence="1 2" key="1">
    <citation type="submission" date="2020-08" db="EMBL/GenBank/DDBJ databases">
        <title>Genomic Encyclopedia of Type Strains, Phase IV (KMG-IV): sequencing the most valuable type-strain genomes for metagenomic binning, comparative biology and taxonomic classification.</title>
        <authorList>
            <person name="Goeker M."/>
        </authorList>
    </citation>
    <scope>NUCLEOTIDE SEQUENCE [LARGE SCALE GENOMIC DNA]</scope>
    <source>
        <strain evidence="1 2">DSM 23562</strain>
    </source>
</reference>
<name>A0A7W9SLK3_ARMRO</name>
<sequence>MDSVTNTRIFARLTGKGSQFVVYQMRWQAQKPVAMILPVPVVQDKPDAVRFINLKGYASFFDDLKKGFPVAPTTRSGGRTPAPAAKAADPALPVEEVGDFVASFVPTLADFARLDPRFVLPTEVWDQVPGYRRYGFAVFQLKAVAKTGATVHPMAFEFDTRMHGSLFFPTLHIHDGMVHPREDFDHTLYTQGVAIGERTPQAAEKFVAMDKALGVVDGKLPVARKILKGHLQNRDTIYAA</sequence>
<evidence type="ECO:0000313" key="1">
    <source>
        <dbReference type="EMBL" id="MBB6048399.1"/>
    </source>
</evidence>
<dbReference type="AlphaFoldDB" id="A0A7W9SLK3"/>
<protein>
    <submittedName>
        <fullName evidence="1">Uncharacterized protein</fullName>
    </submittedName>
</protein>
<evidence type="ECO:0000313" key="2">
    <source>
        <dbReference type="Proteomes" id="UP000520814"/>
    </source>
</evidence>
<dbReference type="Proteomes" id="UP000520814">
    <property type="component" value="Unassembled WGS sequence"/>
</dbReference>
<dbReference type="EMBL" id="JACHGW010000001">
    <property type="protein sequence ID" value="MBB6048399.1"/>
    <property type="molecule type" value="Genomic_DNA"/>
</dbReference>